<keyword evidence="2" id="KW-1185">Reference proteome</keyword>
<dbReference type="Proteomes" id="UP000003416">
    <property type="component" value="Unassembled WGS sequence"/>
</dbReference>
<gene>
    <name evidence="1" type="ORF">HMPREF9446_03688</name>
</gene>
<proteinExistence type="predicted"/>
<dbReference type="AlphaFoldDB" id="F3PY40"/>
<reference evidence="1 2" key="1">
    <citation type="submission" date="2011-02" db="EMBL/GenBank/DDBJ databases">
        <authorList>
            <person name="Weinstock G."/>
            <person name="Sodergren E."/>
            <person name="Clifton S."/>
            <person name="Fulton L."/>
            <person name="Fulton B."/>
            <person name="Courtney L."/>
            <person name="Fronick C."/>
            <person name="Harrison M."/>
            <person name="Strong C."/>
            <person name="Farmer C."/>
            <person name="Delahaunty K."/>
            <person name="Markovic C."/>
            <person name="Hall O."/>
            <person name="Minx P."/>
            <person name="Tomlinson C."/>
            <person name="Mitreva M."/>
            <person name="Hou S."/>
            <person name="Chen J."/>
            <person name="Wollam A."/>
            <person name="Pepin K.H."/>
            <person name="Johnson M."/>
            <person name="Bhonagiri V."/>
            <person name="Zhang X."/>
            <person name="Suruliraj S."/>
            <person name="Warren W."/>
            <person name="Chinwalla A."/>
            <person name="Mardis E.R."/>
            <person name="Wilson R.K."/>
        </authorList>
    </citation>
    <scope>NUCLEOTIDE SEQUENCE [LARGE SCALE GENOMIC DNA]</scope>
    <source>
        <strain evidence="1 2">YIT 12057</strain>
    </source>
</reference>
<evidence type="ECO:0000313" key="2">
    <source>
        <dbReference type="Proteomes" id="UP000003416"/>
    </source>
</evidence>
<name>F3PY40_9BACE</name>
<dbReference type="eggNOG" id="ENOG50314E4">
    <property type="taxonomic scope" value="Bacteria"/>
</dbReference>
<dbReference type="GeneID" id="86051037"/>
<dbReference type="HOGENOM" id="CLU_2505809_0_0_10"/>
<comment type="caution">
    <text evidence="1">The sequence shown here is derived from an EMBL/GenBank/DDBJ whole genome shotgun (WGS) entry which is preliminary data.</text>
</comment>
<organism evidence="1 2">
    <name type="scientific">Bacteroides fluxus YIT 12057</name>
    <dbReference type="NCBI Taxonomy" id="763034"/>
    <lineage>
        <taxon>Bacteria</taxon>
        <taxon>Pseudomonadati</taxon>
        <taxon>Bacteroidota</taxon>
        <taxon>Bacteroidia</taxon>
        <taxon>Bacteroidales</taxon>
        <taxon>Bacteroidaceae</taxon>
        <taxon>Bacteroides</taxon>
    </lineage>
</organism>
<dbReference type="EMBL" id="AFBN01000101">
    <property type="protein sequence ID" value="EGF51008.1"/>
    <property type="molecule type" value="Genomic_DNA"/>
</dbReference>
<dbReference type="RefSeq" id="WP_009126895.1">
    <property type="nucleotide sequence ID" value="NZ_GL882693.1"/>
</dbReference>
<accession>F3PY40</accession>
<sequence length="85" mass="9261">MDKSEKALPAESIDGGAAGQFVKADNKESKEGAILYLHIQKDKGEVTFYVSAKISLLKILYALTRRDSGNTGESAKGIEKRRTIC</sequence>
<dbReference type="STRING" id="763034.HMPREF9446_03688"/>
<evidence type="ECO:0000313" key="1">
    <source>
        <dbReference type="EMBL" id="EGF51008.1"/>
    </source>
</evidence>
<protein>
    <submittedName>
        <fullName evidence="1">Conserved domain protein</fullName>
    </submittedName>
</protein>